<evidence type="ECO:0000256" key="3">
    <source>
        <dbReference type="ARBA" id="ARBA00023015"/>
    </source>
</evidence>
<keyword evidence="4 8" id="KW-0238">DNA-binding</keyword>
<dbReference type="InterPro" id="IPR014710">
    <property type="entry name" value="RmlC-like_jellyroll"/>
</dbReference>
<dbReference type="InterPro" id="IPR018060">
    <property type="entry name" value="HTH_AraC"/>
</dbReference>
<dbReference type="GO" id="GO:0016798">
    <property type="term" value="F:hydrolase activity, acting on glycosyl bonds"/>
    <property type="evidence" value="ECO:0007669"/>
    <property type="project" value="UniProtKB-KW"/>
</dbReference>
<dbReference type="Gene3D" id="1.10.10.60">
    <property type="entry name" value="Homeodomain-like"/>
    <property type="match status" value="2"/>
</dbReference>
<evidence type="ECO:0000256" key="4">
    <source>
        <dbReference type="ARBA" id="ARBA00023125"/>
    </source>
</evidence>
<dbReference type="InterPro" id="IPR009057">
    <property type="entry name" value="Homeodomain-like_sf"/>
</dbReference>
<dbReference type="InterPro" id="IPR011051">
    <property type="entry name" value="RmlC_Cupin_sf"/>
</dbReference>
<evidence type="ECO:0000256" key="1">
    <source>
        <dbReference type="ARBA" id="ARBA00008875"/>
    </source>
</evidence>
<dbReference type="RefSeq" id="WP_183775675.1">
    <property type="nucleotide sequence ID" value="NZ_JACHFW010000013.1"/>
</dbReference>
<evidence type="ECO:0000313" key="9">
    <source>
        <dbReference type="Proteomes" id="UP000543642"/>
    </source>
</evidence>
<reference evidence="8 9" key="1">
    <citation type="submission" date="2020-08" db="EMBL/GenBank/DDBJ databases">
        <title>Genomic Encyclopedia of Type Strains, Phase IV (KMG-IV): sequencing the most valuable type-strain genomes for metagenomic binning, comparative biology and taxonomic classification.</title>
        <authorList>
            <person name="Goeker M."/>
        </authorList>
    </citation>
    <scope>NUCLEOTIDE SEQUENCE [LARGE SCALE GENOMIC DNA]</scope>
    <source>
        <strain evidence="8 9">DSM 106146</strain>
    </source>
</reference>
<dbReference type="SUPFAM" id="SSF46689">
    <property type="entry name" value="Homeodomain-like"/>
    <property type="match status" value="2"/>
</dbReference>
<dbReference type="SUPFAM" id="SSF51445">
    <property type="entry name" value="(Trans)glycosidases"/>
    <property type="match status" value="1"/>
</dbReference>
<dbReference type="Pfam" id="PF12833">
    <property type="entry name" value="HTH_18"/>
    <property type="match status" value="1"/>
</dbReference>
<dbReference type="SMART" id="SM00342">
    <property type="entry name" value="HTH_ARAC"/>
    <property type="match status" value="1"/>
</dbReference>
<organism evidence="8 9">
    <name type="scientific">Catenibacillus scindens</name>
    <dbReference type="NCBI Taxonomy" id="673271"/>
    <lineage>
        <taxon>Bacteria</taxon>
        <taxon>Bacillati</taxon>
        <taxon>Bacillota</taxon>
        <taxon>Clostridia</taxon>
        <taxon>Lachnospirales</taxon>
        <taxon>Lachnospiraceae</taxon>
        <taxon>Catenibacillus</taxon>
    </lineage>
</organism>
<gene>
    <name evidence="8" type="ORF">HNP82_002805</name>
</gene>
<keyword evidence="3" id="KW-0805">Transcription regulation</keyword>
<keyword evidence="9" id="KW-1185">Reference proteome</keyword>
<dbReference type="InterPro" id="IPR017853">
    <property type="entry name" value="GH"/>
</dbReference>
<accession>A0A7W8M5W5</accession>
<comment type="similarity">
    <text evidence="1">Belongs to the glycosyl hydrolase 39 family.</text>
</comment>
<dbReference type="Gene3D" id="3.20.20.80">
    <property type="entry name" value="Glycosidases"/>
    <property type="match status" value="1"/>
</dbReference>
<comment type="caution">
    <text evidence="8">The sequence shown here is derived from an EMBL/GenBank/DDBJ whole genome shotgun (WGS) entry which is preliminary data.</text>
</comment>
<evidence type="ECO:0000256" key="6">
    <source>
        <dbReference type="ARBA" id="ARBA00023295"/>
    </source>
</evidence>
<dbReference type="InterPro" id="IPR049166">
    <property type="entry name" value="GH39_cat"/>
</dbReference>
<dbReference type="AlphaFoldDB" id="A0A7W8M5W5"/>
<dbReference type="Pfam" id="PF07883">
    <property type="entry name" value="Cupin_2"/>
    <property type="match status" value="1"/>
</dbReference>
<keyword evidence="6" id="KW-0326">Glycosidase</keyword>
<proteinExistence type="inferred from homology"/>
<dbReference type="PANTHER" id="PTHR43280:SF2">
    <property type="entry name" value="HTH-TYPE TRANSCRIPTIONAL REGULATOR EXSA"/>
    <property type="match status" value="1"/>
</dbReference>
<keyword evidence="2" id="KW-0378">Hydrolase</keyword>
<dbReference type="Proteomes" id="UP000543642">
    <property type="component" value="Unassembled WGS sequence"/>
</dbReference>
<dbReference type="GO" id="GO:0043565">
    <property type="term" value="F:sequence-specific DNA binding"/>
    <property type="evidence" value="ECO:0007669"/>
    <property type="project" value="InterPro"/>
</dbReference>
<dbReference type="InterPro" id="IPR013096">
    <property type="entry name" value="Cupin_2"/>
</dbReference>
<dbReference type="GO" id="GO:0003700">
    <property type="term" value="F:DNA-binding transcription factor activity"/>
    <property type="evidence" value="ECO:0007669"/>
    <property type="project" value="InterPro"/>
</dbReference>
<evidence type="ECO:0000256" key="2">
    <source>
        <dbReference type="ARBA" id="ARBA00022801"/>
    </source>
</evidence>
<name>A0A7W8M5W5_9FIRM</name>
<sequence length="799" mass="92873">MGSREKEWFNVDFVLEDALEEHIHQEIEFIYIVDGKIRLFVGDAQFILQREDCVIVNSYHRHRWIALEKACVCTVHMDSKSLMAYINRPFLFFYCNSAVEQDSKYVQLRRIMSDLLSEYAVNPGQKTLMKDSLVLRLAAYLTTFFLSVQISGKDVDDDQRLENLLQYIHMNYFKKLSIKEMSDILCIAPTSFSRYFKKHTGMTFGEYLQNIRLHFAFSDLMYTDYPVTRIAEEHGFTNVSAFCRMFKKIYGYSPLNFRREYRNSELPGTSGKNQEISRVLKKFYKGRPDLTGQLDEKARKNIFLDVKTCSPFCNPWKKVIYIGNAYALLSSKMKDQILEAKKMLGFTYAKIDRIFFDTMRIRHGHIPLITNFEWLDDIFDFLVQNDIIPVVGIDNKPEMMVQDTEHADREYNNVILFESMEECLGVLSSFLKHIIERYGQQRAECWIFDCFYDEYHRNTLGMGGSFASNFTKISRCIKEHLPGAAVGGCGLLPAVNASAFDSLLSEWTKEPIWPDFISVDLYPYFREGTPEKIRLKPQILEHFFKSEISRLKDSLRQAGWGELPVKILGWNLGLSQNNLFNDSCEKGAMMLAYMLALSDDSDVIAYNCLSDLTIGFTDVHGIFSGKWGLINSNGIFKPAFWAMYMFARLEPFCIDRGEHYIVTTDKKTKFVIVCFNEKSFYSRYYMKKESEIDKTALTQMFLNREGIELHFSLTGIEEGTYIFHEYSVSPENGSALEEMERGGFKSEDTLSPEEEMYLKESCVPSMYKKCMKSDQSKLTFTEYLIAHEIRMILIEKVNG</sequence>
<keyword evidence="5" id="KW-0804">Transcription</keyword>
<protein>
    <submittedName>
        <fullName evidence="8">AraC-like DNA-binding protein/beta-xylosidase</fullName>
    </submittedName>
</protein>
<dbReference type="Pfam" id="PF01229">
    <property type="entry name" value="Glyco_hydro_39"/>
    <property type="match status" value="1"/>
</dbReference>
<dbReference type="PROSITE" id="PS01124">
    <property type="entry name" value="HTH_ARAC_FAMILY_2"/>
    <property type="match status" value="1"/>
</dbReference>
<evidence type="ECO:0000259" key="7">
    <source>
        <dbReference type="PROSITE" id="PS01124"/>
    </source>
</evidence>
<dbReference type="PANTHER" id="PTHR43280">
    <property type="entry name" value="ARAC-FAMILY TRANSCRIPTIONAL REGULATOR"/>
    <property type="match status" value="1"/>
</dbReference>
<feature type="domain" description="HTH araC/xylS-type" evidence="7">
    <location>
        <begin position="162"/>
        <end position="260"/>
    </location>
</feature>
<evidence type="ECO:0000313" key="8">
    <source>
        <dbReference type="EMBL" id="MBB5265658.1"/>
    </source>
</evidence>
<dbReference type="SUPFAM" id="SSF51182">
    <property type="entry name" value="RmlC-like cupins"/>
    <property type="match status" value="1"/>
</dbReference>
<dbReference type="InterPro" id="IPR020449">
    <property type="entry name" value="Tscrpt_reg_AraC-type_HTH"/>
</dbReference>
<dbReference type="PRINTS" id="PR00032">
    <property type="entry name" value="HTHARAC"/>
</dbReference>
<dbReference type="Gene3D" id="2.60.40.1500">
    <property type="entry name" value="Glycosyl hydrolase domain, family 39"/>
    <property type="match status" value="1"/>
</dbReference>
<dbReference type="EMBL" id="JACHFW010000013">
    <property type="protein sequence ID" value="MBB5265658.1"/>
    <property type="molecule type" value="Genomic_DNA"/>
</dbReference>
<evidence type="ECO:0000256" key="5">
    <source>
        <dbReference type="ARBA" id="ARBA00023163"/>
    </source>
</evidence>
<dbReference type="Gene3D" id="2.60.120.10">
    <property type="entry name" value="Jelly Rolls"/>
    <property type="match status" value="1"/>
</dbReference>